<keyword evidence="7" id="KW-0805">Transcription regulation</keyword>
<feature type="compositionally biased region" description="Polar residues" evidence="10">
    <location>
        <begin position="387"/>
        <end position="396"/>
    </location>
</feature>
<feature type="region of interest" description="Disordered" evidence="10">
    <location>
        <begin position="383"/>
        <end position="405"/>
    </location>
</feature>
<keyword evidence="13" id="KW-1185">Reference proteome</keyword>
<keyword evidence="8" id="KW-0804">Transcription</keyword>
<reference evidence="12 13" key="1">
    <citation type="submission" date="2023-10" db="EMBL/GenBank/DDBJ databases">
        <title>Chromosome-scale genome assembly provides insights into flower coloration mechanisms of Canna indica.</title>
        <authorList>
            <person name="Li C."/>
        </authorList>
    </citation>
    <scope>NUCLEOTIDE SEQUENCE [LARGE SCALE GENOMIC DNA]</scope>
    <source>
        <tissue evidence="12">Flower</tissue>
    </source>
</reference>
<dbReference type="InterPro" id="IPR018866">
    <property type="entry name" value="Znf-4CXXC_R1"/>
</dbReference>
<protein>
    <recommendedName>
        <fullName evidence="11">Zinc-finger domain-containing protein</fullName>
    </recommendedName>
</protein>
<evidence type="ECO:0000259" key="11">
    <source>
        <dbReference type="Pfam" id="PF10497"/>
    </source>
</evidence>
<evidence type="ECO:0000313" key="13">
    <source>
        <dbReference type="Proteomes" id="UP001327560"/>
    </source>
</evidence>
<feature type="region of interest" description="Disordered" evidence="10">
    <location>
        <begin position="1"/>
        <end position="53"/>
    </location>
</feature>
<sequence length="405" mass="45743">MVTTRGMMSVAAPEEVPETHQMRNAKRKELLRSTTPPPPQQPPPPSSAPATPVDYEKLRDERIKENMERLQKLGVLNLSLQLKSHIQAPLSTPSYQHRRKDTTIGTIRNHKPPSLPLPPSRRSARLQNITPVSYSEIRTTRDVDSRKNISVLIEEGAREEVYTDEHEKLLGTCEMSWTLFVDGYDKDGKRIYDPIKGKTCHQCRQKTLGHRTHCSKCKLLQGQFCGDCLFMRYGENVLETNQNPAWVCPVCRGICNCSFCRTKKGWVPTGCLYKKVVNMGYKSVAHYIIQTRKQNTSSGNLNSSELVSSNKPENCIEDDIKNELNGNMEVRSKVDKENESPTDVISIPDTEVYCSDDDGAENAVREVQTELKSNITKENEAPVDVKSISQSDSSVASRLKKKHRV</sequence>
<accession>A0AAQ3KPW4</accession>
<dbReference type="AlphaFoldDB" id="A0AAQ3KPW4"/>
<evidence type="ECO:0000256" key="7">
    <source>
        <dbReference type="ARBA" id="ARBA00023015"/>
    </source>
</evidence>
<keyword evidence="3" id="KW-0963">Cytoplasm</keyword>
<evidence type="ECO:0000256" key="9">
    <source>
        <dbReference type="ARBA" id="ARBA00023242"/>
    </source>
</evidence>
<feature type="domain" description="Zinc-finger" evidence="11">
    <location>
        <begin position="192"/>
        <end position="288"/>
    </location>
</feature>
<feature type="compositionally biased region" description="Pro residues" evidence="10">
    <location>
        <begin position="35"/>
        <end position="47"/>
    </location>
</feature>
<keyword evidence="4" id="KW-1017">Isopeptide bond</keyword>
<evidence type="ECO:0000256" key="3">
    <source>
        <dbReference type="ARBA" id="ARBA00022490"/>
    </source>
</evidence>
<gene>
    <name evidence="12" type="ORF">Cni_G19657</name>
</gene>
<dbReference type="Proteomes" id="UP001327560">
    <property type="component" value="Chromosome 6"/>
</dbReference>
<evidence type="ECO:0000256" key="1">
    <source>
        <dbReference type="ARBA" id="ARBA00004123"/>
    </source>
</evidence>
<dbReference type="GO" id="GO:0005737">
    <property type="term" value="C:cytoplasm"/>
    <property type="evidence" value="ECO:0007669"/>
    <property type="project" value="UniProtKB-SubCell"/>
</dbReference>
<dbReference type="PANTHER" id="PTHR31169:SF23">
    <property type="entry name" value="OS03G0572250 PROTEIN"/>
    <property type="match status" value="1"/>
</dbReference>
<dbReference type="GO" id="GO:0006355">
    <property type="term" value="P:regulation of DNA-templated transcription"/>
    <property type="evidence" value="ECO:0007669"/>
    <property type="project" value="InterPro"/>
</dbReference>
<dbReference type="GO" id="GO:0005634">
    <property type="term" value="C:nucleus"/>
    <property type="evidence" value="ECO:0007669"/>
    <property type="project" value="UniProtKB-SubCell"/>
</dbReference>
<keyword evidence="5" id="KW-0597">Phosphoprotein</keyword>
<dbReference type="PANTHER" id="PTHR31169">
    <property type="entry name" value="OS05G0300700 PROTEIN"/>
    <property type="match status" value="1"/>
</dbReference>
<evidence type="ECO:0000313" key="12">
    <source>
        <dbReference type="EMBL" id="WOL10898.1"/>
    </source>
</evidence>
<dbReference type="InterPro" id="IPR040221">
    <property type="entry name" value="CDCA7/CDA7L"/>
</dbReference>
<dbReference type="Pfam" id="PF10497">
    <property type="entry name" value="zf-4CXXC_R1"/>
    <property type="match status" value="1"/>
</dbReference>
<evidence type="ECO:0000256" key="5">
    <source>
        <dbReference type="ARBA" id="ARBA00022553"/>
    </source>
</evidence>
<keyword evidence="9" id="KW-0539">Nucleus</keyword>
<name>A0AAQ3KPW4_9LILI</name>
<evidence type="ECO:0000256" key="2">
    <source>
        <dbReference type="ARBA" id="ARBA00004496"/>
    </source>
</evidence>
<comment type="subcellular location">
    <subcellularLocation>
        <location evidence="2">Cytoplasm</location>
    </subcellularLocation>
    <subcellularLocation>
        <location evidence="1">Nucleus</location>
    </subcellularLocation>
</comment>
<proteinExistence type="predicted"/>
<organism evidence="12 13">
    <name type="scientific">Canna indica</name>
    <name type="common">Indian-shot</name>
    <dbReference type="NCBI Taxonomy" id="4628"/>
    <lineage>
        <taxon>Eukaryota</taxon>
        <taxon>Viridiplantae</taxon>
        <taxon>Streptophyta</taxon>
        <taxon>Embryophyta</taxon>
        <taxon>Tracheophyta</taxon>
        <taxon>Spermatophyta</taxon>
        <taxon>Magnoliopsida</taxon>
        <taxon>Liliopsida</taxon>
        <taxon>Zingiberales</taxon>
        <taxon>Cannaceae</taxon>
        <taxon>Canna</taxon>
    </lineage>
</organism>
<evidence type="ECO:0000256" key="10">
    <source>
        <dbReference type="SAM" id="MobiDB-lite"/>
    </source>
</evidence>
<evidence type="ECO:0000256" key="6">
    <source>
        <dbReference type="ARBA" id="ARBA00022843"/>
    </source>
</evidence>
<dbReference type="EMBL" id="CP136895">
    <property type="protein sequence ID" value="WOL10898.1"/>
    <property type="molecule type" value="Genomic_DNA"/>
</dbReference>
<keyword evidence="6" id="KW-0832">Ubl conjugation</keyword>
<feature type="compositionally biased region" description="Basic and acidic residues" evidence="10">
    <location>
        <begin position="17"/>
        <end position="31"/>
    </location>
</feature>
<evidence type="ECO:0000256" key="8">
    <source>
        <dbReference type="ARBA" id="ARBA00023163"/>
    </source>
</evidence>
<evidence type="ECO:0000256" key="4">
    <source>
        <dbReference type="ARBA" id="ARBA00022499"/>
    </source>
</evidence>